<gene>
    <name evidence="2" type="ORF">Sgou_15690</name>
</gene>
<feature type="region of interest" description="Disordered" evidence="1">
    <location>
        <begin position="1"/>
        <end position="170"/>
    </location>
</feature>
<name>A0ABQ1D396_9ACTN</name>
<feature type="compositionally biased region" description="Low complexity" evidence="1">
    <location>
        <begin position="1"/>
        <end position="23"/>
    </location>
</feature>
<evidence type="ECO:0000256" key="1">
    <source>
        <dbReference type="SAM" id="MobiDB-lite"/>
    </source>
</evidence>
<dbReference type="EMBL" id="BLLO01000014">
    <property type="protein sequence ID" value="GFH76899.1"/>
    <property type="molecule type" value="Genomic_DNA"/>
</dbReference>
<protein>
    <submittedName>
        <fullName evidence="2">Uncharacterized protein</fullName>
    </submittedName>
</protein>
<dbReference type="Proteomes" id="UP000480804">
    <property type="component" value="Unassembled WGS sequence"/>
</dbReference>
<reference evidence="2 3" key="1">
    <citation type="submission" date="2020-02" db="EMBL/GenBank/DDBJ databases">
        <title>Whole genome shotgun sequence of Streptomyces gougerotii NBRC 13043.</title>
        <authorList>
            <person name="Ichikawa N."/>
            <person name="Komaki H."/>
            <person name="Tamura T."/>
        </authorList>
    </citation>
    <scope>NUCLEOTIDE SEQUENCE [LARGE SCALE GENOMIC DNA]</scope>
    <source>
        <strain evidence="2 3">NBRC 13043</strain>
    </source>
</reference>
<evidence type="ECO:0000313" key="3">
    <source>
        <dbReference type="Proteomes" id="UP000480804"/>
    </source>
</evidence>
<evidence type="ECO:0000313" key="2">
    <source>
        <dbReference type="EMBL" id="GFH76899.1"/>
    </source>
</evidence>
<organism evidence="2 3">
    <name type="scientific">Streptomyces gougerotii</name>
    <dbReference type="NCBI Taxonomy" id="53448"/>
    <lineage>
        <taxon>Bacteria</taxon>
        <taxon>Bacillati</taxon>
        <taxon>Actinomycetota</taxon>
        <taxon>Actinomycetes</taxon>
        <taxon>Kitasatosporales</taxon>
        <taxon>Streptomycetaceae</taxon>
        <taxon>Streptomyces</taxon>
        <taxon>Streptomyces diastaticus group</taxon>
    </lineage>
</organism>
<proteinExistence type="predicted"/>
<accession>A0ABQ1D396</accession>
<keyword evidence="3" id="KW-1185">Reference proteome</keyword>
<comment type="caution">
    <text evidence="2">The sequence shown here is derived from an EMBL/GenBank/DDBJ whole genome shotgun (WGS) entry which is preliminary data.</text>
</comment>
<sequence length="170" mass="17377">MAAPGPAPGTGSPVAGAGSPATGRDMLAPKRRGTGAAPTVPGASPPAASGSRPIRWGRAPGRRFRTCRSPGEGDQRAIRRMGVRAHPTPLREEAGRQVGNARPARAARRAESPGLVSGGPTLTTPSRTRRRRALPAASHPRLCVDAVPGDGARVRRGGLLPASPVARPLP</sequence>